<evidence type="ECO:0000313" key="3">
    <source>
        <dbReference type="Proteomes" id="UP001628179"/>
    </source>
</evidence>
<dbReference type="RefSeq" id="XP_070913980.1">
    <property type="nucleotide sequence ID" value="XM_071057879.1"/>
</dbReference>
<feature type="compositionally biased region" description="Polar residues" evidence="1">
    <location>
        <begin position="36"/>
        <end position="46"/>
    </location>
</feature>
<feature type="region of interest" description="Disordered" evidence="1">
    <location>
        <begin position="874"/>
        <end position="979"/>
    </location>
</feature>
<name>A0ABQ0G398_9PEZI</name>
<feature type="compositionally biased region" description="Polar residues" evidence="1">
    <location>
        <begin position="952"/>
        <end position="971"/>
    </location>
</feature>
<keyword evidence="3" id="KW-1185">Reference proteome</keyword>
<feature type="compositionally biased region" description="Polar residues" evidence="1">
    <location>
        <begin position="527"/>
        <end position="537"/>
    </location>
</feature>
<feature type="region of interest" description="Disordered" evidence="1">
    <location>
        <begin position="493"/>
        <end position="512"/>
    </location>
</feature>
<dbReference type="Proteomes" id="UP001628179">
    <property type="component" value="Unassembled WGS sequence"/>
</dbReference>
<feature type="compositionally biased region" description="Low complexity" evidence="1">
    <location>
        <begin position="1"/>
        <end position="12"/>
    </location>
</feature>
<gene>
    <name evidence="2" type="ORF">MFIFM68171_02457</name>
</gene>
<organism evidence="2 3">
    <name type="scientific">Madurella fahalii</name>
    <dbReference type="NCBI Taxonomy" id="1157608"/>
    <lineage>
        <taxon>Eukaryota</taxon>
        <taxon>Fungi</taxon>
        <taxon>Dikarya</taxon>
        <taxon>Ascomycota</taxon>
        <taxon>Pezizomycotina</taxon>
        <taxon>Sordariomycetes</taxon>
        <taxon>Sordariomycetidae</taxon>
        <taxon>Sordariales</taxon>
        <taxon>Sordariales incertae sedis</taxon>
        <taxon>Madurella</taxon>
    </lineage>
</organism>
<feature type="region of interest" description="Disordered" evidence="1">
    <location>
        <begin position="1"/>
        <end position="68"/>
    </location>
</feature>
<evidence type="ECO:0008006" key="4">
    <source>
        <dbReference type="Google" id="ProtNLM"/>
    </source>
</evidence>
<reference evidence="2 3" key="1">
    <citation type="submission" date="2024-09" db="EMBL/GenBank/DDBJ databases">
        <title>Itraconazole resistance in Madurella fahalii resulting from another homologue of gene encoding cytochrome P450 14-alpha sterol demethylase (CYP51).</title>
        <authorList>
            <person name="Yoshioka I."/>
            <person name="Fahal A.H."/>
            <person name="Kaneko S."/>
            <person name="Yaguchi T."/>
        </authorList>
    </citation>
    <scope>NUCLEOTIDE SEQUENCE [LARGE SCALE GENOMIC DNA]</scope>
    <source>
        <strain evidence="2 3">IFM 68171</strain>
    </source>
</reference>
<proteinExistence type="predicted"/>
<dbReference type="EMBL" id="BAAFSV010000001">
    <property type="protein sequence ID" value="GAB1312247.1"/>
    <property type="molecule type" value="Genomic_DNA"/>
</dbReference>
<feature type="compositionally biased region" description="Polar residues" evidence="1">
    <location>
        <begin position="604"/>
        <end position="616"/>
    </location>
</feature>
<protein>
    <recommendedName>
        <fullName evidence="4">Proteophosphoglycan ppg4</fullName>
    </recommendedName>
</protein>
<evidence type="ECO:0000313" key="2">
    <source>
        <dbReference type="EMBL" id="GAB1312247.1"/>
    </source>
</evidence>
<sequence>MGNAQSTPTSTEPPRRPSQKLSKPKTGNHATAGLLSPSTLSNSPRRLSNAQLPNPPPQSPTVVPAPTTVSPIEALADLERRVESGPPLDPTSGAQKESKRRRLFRSRSSRATTGTVRRNHSVGPGSRLVDRLSRTSSMTYESAVAYYGQSSPDNRPEQLDSRTSWNYNLTSYEAKRLLNLTEELPLEHATAMSENKMTVVTETTWKSSNPAHPPSATITRASSDVSLYMPVRRQSIIQTPGVATRSSSARDLPALPTLNFRHSHPATPSLSRQQSFESYRSGIVSMPPRIQNPDAVPRVMTPCEEQYQSIGAFKLGSLRITNGSPSPLTPDVGMGRGHGRAAVGDVSGQDDYFAEPQARDNDVAAVAAAGPPMQSPRPHAVQSRPPNALFVNQVAESNASGSGSVPKSPDAVPEFLSEISFSPLLSPDPSQPASPLKTTSKVTALEDQLFDDEPQPEYSSVEVLDVRLDPNAKPPHPKVEPDAGKAVFTRTDSGFISTSSPSSETHKPLTKADSGYSSIVSLRSFQTKAQGPESQLVPSLEKRLSQSNERGAQVGSASSQAGGHYPVAPEREAPPPPVPPKDTPQHAVISPPKPSVIPSERVSTHNSAKNNHSSTAGMPKAARHIPNPIISHGPGDRGLAPPGSMPRTPGSAGSVRSDKSSSALSIGSGSQKPGRLQRLLSGTRRPAAGPPTVHATHALEQNSIPSVPREVENRLQEHTGLFPTTVKRLAVKSRSSLDTLKTIFSVGSIEASLEAVSSMQAANTVRESETKEGLWKQTLQSVPASIANAAAHVIPRKSISRKPVPVRQESVEEWTVTRLGREPLLVDAGVVHGSSIRRADSAHAVDTQAVGRATKPSGRTMSLTLPGERGMGLSSAGVLPSPPIPSPVAKAMSMDSKSMTPASATPRRPLSLRVPPPLRSESSTSSLRRKASRESIQSYPAAQPLSRKGSRETISSHYSNQQGTASGSGHSSPGGITMDPRRLMSFRQFHARQSSLQRSPNWEVQTDHGMAHLVSQTSTPGGSRRNSMSSVQSFDGYGVQRPSSAQGWQIQTVQQPLRHRASYDGYSHRQWQPRYGYPPSMSNGYTAPSKAVYDPRARGQLDAASTWSRSQLDAAVGQWYQNGAYPPYVPRGHYRNRSMGNRHAYGPNPPYRVLHSYNSPAYRNAPIWG</sequence>
<feature type="compositionally biased region" description="Basic residues" evidence="1">
    <location>
        <begin position="98"/>
        <end position="108"/>
    </location>
</feature>
<feature type="compositionally biased region" description="Low complexity" evidence="1">
    <location>
        <begin position="906"/>
        <end position="926"/>
    </location>
</feature>
<comment type="caution">
    <text evidence="2">The sequence shown here is derived from an EMBL/GenBank/DDBJ whole genome shotgun (WGS) entry which is preliminary data.</text>
</comment>
<feature type="region of interest" description="Disordered" evidence="1">
    <location>
        <begin position="527"/>
        <end position="676"/>
    </location>
</feature>
<dbReference type="GeneID" id="98173202"/>
<evidence type="ECO:0000256" key="1">
    <source>
        <dbReference type="SAM" id="MobiDB-lite"/>
    </source>
</evidence>
<accession>A0ABQ0G398</accession>
<feature type="region of interest" description="Disordered" evidence="1">
    <location>
        <begin position="81"/>
        <end position="134"/>
    </location>
</feature>
<feature type="compositionally biased region" description="Low complexity" evidence="1">
    <location>
        <begin position="660"/>
        <end position="670"/>
    </location>
</feature>
<feature type="compositionally biased region" description="Polar residues" evidence="1">
    <location>
        <begin position="545"/>
        <end position="561"/>
    </location>
</feature>
<feature type="compositionally biased region" description="Polar residues" evidence="1">
    <location>
        <begin position="493"/>
        <end position="503"/>
    </location>
</feature>